<feature type="compositionally biased region" description="Low complexity" evidence="1">
    <location>
        <begin position="228"/>
        <end position="238"/>
    </location>
</feature>
<name>A0A9Q0N6K3_9DIPT</name>
<dbReference type="EMBL" id="WJQU01000002">
    <property type="protein sequence ID" value="KAJ6643991.1"/>
    <property type="molecule type" value="Genomic_DNA"/>
</dbReference>
<dbReference type="AlphaFoldDB" id="A0A9Q0N6K3"/>
<feature type="compositionally biased region" description="Basic residues" evidence="1">
    <location>
        <begin position="406"/>
        <end position="417"/>
    </location>
</feature>
<evidence type="ECO:0000313" key="2">
    <source>
        <dbReference type="EMBL" id="KAJ6643991.1"/>
    </source>
</evidence>
<feature type="compositionally biased region" description="Polar residues" evidence="1">
    <location>
        <begin position="577"/>
        <end position="593"/>
    </location>
</feature>
<keyword evidence="3" id="KW-1185">Reference proteome</keyword>
<reference evidence="2" key="1">
    <citation type="submission" date="2022-07" db="EMBL/GenBank/DDBJ databases">
        <authorList>
            <person name="Trinca V."/>
            <person name="Uliana J.V.C."/>
            <person name="Torres T.T."/>
            <person name="Ward R.J."/>
            <person name="Monesi N."/>
        </authorList>
    </citation>
    <scope>NUCLEOTIDE SEQUENCE</scope>
    <source>
        <strain evidence="2">HSMRA1968</strain>
        <tissue evidence="2">Whole embryos</tissue>
    </source>
</reference>
<comment type="caution">
    <text evidence="2">The sequence shown here is derived from an EMBL/GenBank/DDBJ whole genome shotgun (WGS) entry which is preliminary data.</text>
</comment>
<feature type="region of interest" description="Disordered" evidence="1">
    <location>
        <begin position="278"/>
        <end position="301"/>
    </location>
</feature>
<organism evidence="2 3">
    <name type="scientific">Pseudolycoriella hygida</name>
    <dbReference type="NCBI Taxonomy" id="35572"/>
    <lineage>
        <taxon>Eukaryota</taxon>
        <taxon>Metazoa</taxon>
        <taxon>Ecdysozoa</taxon>
        <taxon>Arthropoda</taxon>
        <taxon>Hexapoda</taxon>
        <taxon>Insecta</taxon>
        <taxon>Pterygota</taxon>
        <taxon>Neoptera</taxon>
        <taxon>Endopterygota</taxon>
        <taxon>Diptera</taxon>
        <taxon>Nematocera</taxon>
        <taxon>Sciaroidea</taxon>
        <taxon>Sciaridae</taxon>
        <taxon>Pseudolycoriella</taxon>
    </lineage>
</organism>
<accession>A0A9Q0N6K3</accession>
<feature type="region of interest" description="Disordered" evidence="1">
    <location>
        <begin position="390"/>
        <end position="423"/>
    </location>
</feature>
<gene>
    <name evidence="2" type="ORF">Bhyg_08956</name>
</gene>
<evidence type="ECO:0000313" key="3">
    <source>
        <dbReference type="Proteomes" id="UP001151699"/>
    </source>
</evidence>
<feature type="compositionally biased region" description="Polar residues" evidence="1">
    <location>
        <begin position="393"/>
        <end position="402"/>
    </location>
</feature>
<dbReference type="Proteomes" id="UP001151699">
    <property type="component" value="Chromosome B"/>
</dbReference>
<evidence type="ECO:0000256" key="1">
    <source>
        <dbReference type="SAM" id="MobiDB-lite"/>
    </source>
</evidence>
<dbReference type="OrthoDB" id="6367309at2759"/>
<sequence length="902" mass="101032">MKTFLRFCHLTAHFKNKISADLYCLALSRPKPDKSERNLKRLDKVFRISVNSSSLDVGATYTPEYYINMRTGTHYFPRGVSSVVAVEQSRHKFGLNKIDEGTGSEAGAHRRTESCDLNRRSLNNGSGIGVDVMGNGILAAKTNLHSVIVSTGLSPDLQRRLALQNYKGMECKSEMDSLKSIFHFASYVAAPSPRQRCRIRTNPWFQAIDPTCIISNCGNSKKIEMDTSSTSSGIKSSSEAGTDEKNGAKILSSESESSSSTEIDLSKKLFTPNTIRKRRELVRNDPKSEKSVTNQVVDSDEDATLNEMMGKFDESYCYEKETDILSSDSDPTECVSDLDTGQDGGDECDTDELLDIDFIDNGSIQEIIDKKLYENTGSCCYVDVPTERRLSRTGRSQKQTGDSGSGKRRKRLTRTRKRSGDCRDNSCNGRLTDELASISCDRVRGSKSLNSTPVSLRRNKSGDSKCTQKIAPLANRSNSLTFTEIHSIRSRFLAIAESEKALIKADLEADVKYKQLIHEAETILVSMKTTTTSSATNRETPVPSPRRMPTLPTNKRVEMLRNCEADLRRELAKAQKLNDSNESNRKLTNNESSCADAPLSVQQDNLLINKRIELLRFETTSAPNSPKSGRFCPRKTHVSNFICQNISPTDLIGRKNSADNSKLECDSLQISPQLHLNGRRMLSPPKSPTPRRRFRSQSPRVAIESDTDSDTDVKALPNGCRKEVNGNKEKRKNLRKAKPIDDNIRSQKIDELDILNQNFKMNDEARTKAPMMSFRSIDMGNKSPEIFYCPQSEPLKRKIYSCNGSKTLEKLQQTLDMDPEISKKALLHKISLLRRDRKAAQTDPNEMYCHADARLEPVNGESGENGGYNHRRQLILNTIADLKRSLEDQSVELCGLNDDVEE</sequence>
<proteinExistence type="predicted"/>
<feature type="region of interest" description="Disordered" evidence="1">
    <location>
        <begin position="224"/>
        <end position="264"/>
    </location>
</feature>
<protein>
    <submittedName>
        <fullName evidence="2">Uncharacterized protein</fullName>
    </submittedName>
</protein>
<feature type="region of interest" description="Disordered" evidence="1">
    <location>
        <begin position="674"/>
        <end position="733"/>
    </location>
</feature>
<feature type="region of interest" description="Disordered" evidence="1">
    <location>
        <begin position="530"/>
        <end position="551"/>
    </location>
</feature>
<feature type="region of interest" description="Disordered" evidence="1">
    <location>
        <begin position="573"/>
        <end position="596"/>
    </location>
</feature>
<feature type="compositionally biased region" description="Basic and acidic residues" evidence="1">
    <location>
        <begin position="281"/>
        <end position="290"/>
    </location>
</feature>